<feature type="transmembrane region" description="Helical" evidence="1">
    <location>
        <begin position="172"/>
        <end position="201"/>
    </location>
</feature>
<feature type="transmembrane region" description="Helical" evidence="1">
    <location>
        <begin position="132"/>
        <end position="160"/>
    </location>
</feature>
<keyword evidence="1" id="KW-0812">Transmembrane</keyword>
<evidence type="ECO:0000256" key="1">
    <source>
        <dbReference type="SAM" id="Phobius"/>
    </source>
</evidence>
<dbReference type="EMBL" id="CP001899">
    <property type="protein sequence ID" value="ADC66669.1"/>
    <property type="molecule type" value="Genomic_DNA"/>
</dbReference>
<evidence type="ECO:0000313" key="3">
    <source>
        <dbReference type="Proteomes" id="UP000002613"/>
    </source>
</evidence>
<name>D3S2V7_FERPA</name>
<feature type="transmembrane region" description="Helical" evidence="1">
    <location>
        <begin position="99"/>
        <end position="120"/>
    </location>
</feature>
<dbReference type="Pfam" id="PF06157">
    <property type="entry name" value="DUF973"/>
    <property type="match status" value="1"/>
</dbReference>
<keyword evidence="1" id="KW-0472">Membrane</keyword>
<dbReference type="RefSeq" id="WP_012967001.1">
    <property type="nucleotide sequence ID" value="NC_013849.1"/>
</dbReference>
<reference evidence="2 3" key="2">
    <citation type="journal article" date="2011" name="Stand. Genomic Sci.">
        <title>Complete genome sequence of Ferroglobus placidus AEDII12DO.</title>
        <authorList>
            <person name="Anderson I."/>
            <person name="Risso C."/>
            <person name="Holmes D."/>
            <person name="Lucas S."/>
            <person name="Copeland A."/>
            <person name="Lapidus A."/>
            <person name="Cheng J.F."/>
            <person name="Bruce D."/>
            <person name="Goodwin L."/>
            <person name="Pitluck S."/>
            <person name="Saunders E."/>
            <person name="Brettin T."/>
            <person name="Detter J.C."/>
            <person name="Han C."/>
            <person name="Tapia R."/>
            <person name="Larimer F."/>
            <person name="Land M."/>
            <person name="Hauser L."/>
            <person name="Woyke T."/>
            <person name="Lovley D."/>
            <person name="Kyrpides N."/>
            <person name="Ivanova N."/>
        </authorList>
    </citation>
    <scope>NUCLEOTIDE SEQUENCE [LARGE SCALE GENOMIC DNA]</scope>
    <source>
        <strain evidence="3">DSM 10642 / AEDII12DO</strain>
    </source>
</reference>
<gene>
    <name evidence="2" type="ordered locus">Ferp_2564</name>
</gene>
<evidence type="ECO:0008006" key="4">
    <source>
        <dbReference type="Google" id="ProtNLM"/>
    </source>
</evidence>
<dbReference type="PaxDb" id="589924-Ferp_2564"/>
<organism evidence="2 3">
    <name type="scientific">Ferroglobus placidus (strain DSM 10642 / AEDII12DO)</name>
    <dbReference type="NCBI Taxonomy" id="589924"/>
    <lineage>
        <taxon>Archaea</taxon>
        <taxon>Methanobacteriati</taxon>
        <taxon>Methanobacteriota</taxon>
        <taxon>Archaeoglobi</taxon>
        <taxon>Archaeoglobales</taxon>
        <taxon>Archaeoglobaceae</taxon>
        <taxon>Ferroglobus</taxon>
    </lineage>
</organism>
<feature type="transmembrane region" description="Helical" evidence="1">
    <location>
        <begin position="20"/>
        <end position="39"/>
    </location>
</feature>
<dbReference type="GeneID" id="8780109"/>
<keyword evidence="3" id="KW-1185">Reference proteome</keyword>
<dbReference type="STRING" id="589924.Ferp_2564"/>
<proteinExistence type="predicted"/>
<dbReference type="eggNOG" id="arCOG03768">
    <property type="taxonomic scope" value="Archaea"/>
</dbReference>
<dbReference type="AlphaFoldDB" id="D3S2V7"/>
<evidence type="ECO:0000313" key="2">
    <source>
        <dbReference type="EMBL" id="ADC66669.1"/>
    </source>
</evidence>
<dbReference type="KEGG" id="fpl:Ferp_2564"/>
<dbReference type="InterPro" id="IPR009321">
    <property type="entry name" value="DUF973"/>
</dbReference>
<dbReference type="Proteomes" id="UP000002613">
    <property type="component" value="Chromosome"/>
</dbReference>
<protein>
    <recommendedName>
        <fullName evidence="4">DUF973 family protein</fullName>
    </recommendedName>
</protein>
<keyword evidence="1" id="KW-1133">Transmembrane helix</keyword>
<dbReference type="HOGENOM" id="CLU_1291998_0_0_2"/>
<accession>D3S2V7</accession>
<feature type="transmembrane region" description="Helical" evidence="1">
    <location>
        <begin position="51"/>
        <end position="79"/>
    </location>
</feature>
<sequence length="213" mass="23212">MNNELVEGLKDLKTGALLNLLAMLLIFFGMGIMFATFGFTPMREIKPEEFLGMMAVFGIFALLFLLAIILSLASFIMYFKATGHLKNYDERYGVGRKGMILEIIGSILILASFIPLTATGTTKEFHYATFEILAAFSLVFAGAIALIVGAILFGIMLMRLEEVESDFKVAGILYFLGMILSFFTGIIGVLIGIATTALIYISAKSALKRISAA</sequence>
<reference evidence="3" key="1">
    <citation type="submission" date="2010-02" db="EMBL/GenBank/DDBJ databases">
        <title>Complete sequence of Ferroglobus placidus DSM 10642.</title>
        <authorList>
            <consortium name="US DOE Joint Genome Institute"/>
            <person name="Lucas S."/>
            <person name="Copeland A."/>
            <person name="Lapidus A."/>
            <person name="Cheng J.-F."/>
            <person name="Bruce D."/>
            <person name="Goodwin L."/>
            <person name="Pitluck S."/>
            <person name="Saunders E."/>
            <person name="Brettin T."/>
            <person name="Detter J.C."/>
            <person name="Han C."/>
            <person name="Tapia R."/>
            <person name="Larimer F."/>
            <person name="Land M."/>
            <person name="Hauser L."/>
            <person name="Kyrpides N."/>
            <person name="Ivanova N."/>
            <person name="Holmes D."/>
            <person name="Lovley D."/>
            <person name="Kyrpides N."/>
            <person name="Anderson I.J."/>
            <person name="Woyke T."/>
        </authorList>
    </citation>
    <scope>NUCLEOTIDE SEQUENCE [LARGE SCALE GENOMIC DNA]</scope>
    <source>
        <strain evidence="3">DSM 10642 / AEDII12DO</strain>
    </source>
</reference>